<keyword evidence="1" id="KW-0812">Transmembrane</keyword>
<dbReference type="Proteomes" id="UP000000256">
    <property type="component" value="Chromosome"/>
</dbReference>
<keyword evidence="3" id="KW-1185">Reference proteome</keyword>
<evidence type="ECO:0000313" key="3">
    <source>
        <dbReference type="Proteomes" id="UP000000256"/>
    </source>
</evidence>
<reference evidence="2 3" key="1">
    <citation type="journal article" date="2008" name="Appl. Environ. Microbiol.">
        <title>Hydrogenomics of the extremely thermophilic bacterium Caldicellulosiruptor saccharolyticus.</title>
        <authorList>
            <person name="van de Werken H.J."/>
            <person name="Verhaart M.R."/>
            <person name="VanFossen A.L."/>
            <person name="Willquist K."/>
            <person name="Lewis D.L."/>
            <person name="Nichols J.D."/>
            <person name="Goorissen H.P."/>
            <person name="Mongodin E.F."/>
            <person name="Nelson K.E."/>
            <person name="van Niel E.W."/>
            <person name="Stams A.J."/>
            <person name="Ward D.E."/>
            <person name="de Vos W.M."/>
            <person name="van der Oost J."/>
            <person name="Kelly R.M."/>
            <person name="Kengen S.W."/>
        </authorList>
    </citation>
    <scope>NUCLEOTIDE SEQUENCE [LARGE SCALE GENOMIC DNA]</scope>
    <source>
        <strain evidence="3">ATCC 43494 / DSM 8903 / Tp8T 6331</strain>
    </source>
</reference>
<dbReference type="HOGENOM" id="CLU_1575592_0_0_9"/>
<evidence type="ECO:0000256" key="1">
    <source>
        <dbReference type="SAM" id="Phobius"/>
    </source>
</evidence>
<dbReference type="AlphaFoldDB" id="A4XM06"/>
<name>A4XM06_CALS8</name>
<evidence type="ECO:0000313" key="2">
    <source>
        <dbReference type="EMBL" id="ABP67941.1"/>
    </source>
</evidence>
<accession>A4XM06</accession>
<dbReference type="KEGG" id="csc:Csac_2363"/>
<proteinExistence type="predicted"/>
<sequence length="170" mass="20439">MMIRESVAYKIVIFLYRYLKESRIHELVSKLFYFSRYSIIFELVRKEPEQKNIRSSLFLRAAKYVYGFCITKAYNGLQKLKRLWSNSFLLKLLKSQIILFRKSPIFVFTFYIFVFYLGFFTGEAIKNRLSLTKLVILFVLLLINFLNFQLSSSKYVQNSLILKFFKEIFS</sequence>
<dbReference type="EMBL" id="CP000679">
    <property type="protein sequence ID" value="ABP67941.1"/>
    <property type="molecule type" value="Genomic_DNA"/>
</dbReference>
<dbReference type="STRING" id="351627.Csac_2363"/>
<feature type="transmembrane region" description="Helical" evidence="1">
    <location>
        <begin position="131"/>
        <end position="150"/>
    </location>
</feature>
<organism evidence="2 3">
    <name type="scientific">Caldicellulosiruptor saccharolyticus (strain ATCC 43494 / DSM 8903 / Tp8T 6331)</name>
    <dbReference type="NCBI Taxonomy" id="351627"/>
    <lineage>
        <taxon>Bacteria</taxon>
        <taxon>Bacillati</taxon>
        <taxon>Bacillota</taxon>
        <taxon>Bacillota incertae sedis</taxon>
        <taxon>Caldicellulosiruptorales</taxon>
        <taxon>Caldicellulosiruptoraceae</taxon>
        <taxon>Caldicellulosiruptor</taxon>
    </lineage>
</organism>
<keyword evidence="1" id="KW-0472">Membrane</keyword>
<gene>
    <name evidence="2" type="ordered locus">Csac_2363</name>
</gene>
<feature type="transmembrane region" description="Helical" evidence="1">
    <location>
        <begin position="99"/>
        <end position="119"/>
    </location>
</feature>
<keyword evidence="1" id="KW-1133">Transmembrane helix</keyword>
<protein>
    <submittedName>
        <fullName evidence="2">Uncharacterized protein</fullName>
    </submittedName>
</protein>